<name>A0A5R9F2Y6_9BACL</name>
<reference evidence="5 6" key="1">
    <citation type="submission" date="2019-04" db="EMBL/GenBank/DDBJ databases">
        <title>Bacillus caeni sp. nov., a bacterium isolated from mangrove sediment.</title>
        <authorList>
            <person name="Huang H."/>
            <person name="Mo K."/>
            <person name="Hu Y."/>
        </authorList>
    </citation>
    <scope>NUCLEOTIDE SEQUENCE [LARGE SCALE GENOMIC DNA]</scope>
    <source>
        <strain evidence="5 6">HB172195</strain>
    </source>
</reference>
<dbReference type="Proteomes" id="UP000308230">
    <property type="component" value="Unassembled WGS sequence"/>
</dbReference>
<dbReference type="Gene3D" id="3.40.630.10">
    <property type="entry name" value="Zn peptidases"/>
    <property type="match status" value="1"/>
</dbReference>
<keyword evidence="3" id="KW-0479">Metal-binding</keyword>
<dbReference type="InterPro" id="IPR036264">
    <property type="entry name" value="Bact_exopeptidase_dim_dom"/>
</dbReference>
<comment type="caution">
    <text evidence="5">The sequence shown here is derived from an EMBL/GenBank/DDBJ whole genome shotgun (WGS) entry which is preliminary data.</text>
</comment>
<dbReference type="PIRSF" id="PIRSF001235">
    <property type="entry name" value="Amidase_carbamoylase"/>
    <property type="match status" value="1"/>
</dbReference>
<sequence>MDINKERLWNNMMELSKIGRNEDGGITRLSFTPEEKKAKEFVSSLMTEAGLNVYEDEIGNLIGRKDGKNPSEAAIIVGSHIDSVLSGGFFDGPAGVLTAIEALHTMKDREIETDSPIEVIAFTDEEGARFSSGMLGSQAIAGQLSQQELHRLKDNDGISVADAMKKMGYHPELVEKAERNPSTVKAYLELHIEQGKELENESLPAGIVTGIVGVKWLSVKLRGEAGHAGTTPMNLRKDPLAAAAKIISYAEEIAAAEEGTVATVGRIHASPGGVNIIPGEVEFSLDVRDLSEDNLNKIIGMIKDYTHETSLQRNIDYQIEELHTLKPAKSSPILMDAVKESVEELGIRPYMLASGAGHDAMVMASIAEMCMIFIRSKDGISHNPKEWSDKEDVAVGADILFRTLLKVDKKRII</sequence>
<accession>A0A5R9F2Y6</accession>
<feature type="domain" description="Peptidase M20 dimerisation" evidence="4">
    <location>
        <begin position="210"/>
        <end position="306"/>
    </location>
</feature>
<feature type="binding site" evidence="3">
    <location>
        <position position="126"/>
    </location>
    <ligand>
        <name>Zn(2+)</name>
        <dbReference type="ChEBI" id="CHEBI:29105"/>
        <label>2</label>
    </ligand>
</feature>
<evidence type="ECO:0000256" key="3">
    <source>
        <dbReference type="PIRSR" id="PIRSR001235-1"/>
    </source>
</evidence>
<dbReference type="Pfam" id="PF01546">
    <property type="entry name" value="Peptidase_M20"/>
    <property type="match status" value="1"/>
</dbReference>
<dbReference type="AlphaFoldDB" id="A0A5R9F2Y6"/>
<organism evidence="5 6">
    <name type="scientific">Exobacillus caeni</name>
    <dbReference type="NCBI Taxonomy" id="2574798"/>
    <lineage>
        <taxon>Bacteria</taxon>
        <taxon>Bacillati</taxon>
        <taxon>Bacillota</taxon>
        <taxon>Bacilli</taxon>
        <taxon>Bacillales</taxon>
        <taxon>Guptibacillaceae</taxon>
        <taxon>Exobacillus</taxon>
    </lineage>
</organism>
<dbReference type="NCBIfam" id="TIGR01879">
    <property type="entry name" value="hydantase"/>
    <property type="match status" value="1"/>
</dbReference>
<evidence type="ECO:0000256" key="1">
    <source>
        <dbReference type="ARBA" id="ARBA00006153"/>
    </source>
</evidence>
<dbReference type="InterPro" id="IPR002933">
    <property type="entry name" value="Peptidase_M20"/>
</dbReference>
<feature type="binding site" evidence="3">
    <location>
        <position position="91"/>
    </location>
    <ligand>
        <name>Zn(2+)</name>
        <dbReference type="ChEBI" id="CHEBI:29105"/>
        <label>2</label>
    </ligand>
</feature>
<evidence type="ECO:0000259" key="4">
    <source>
        <dbReference type="Pfam" id="PF07687"/>
    </source>
</evidence>
<protein>
    <submittedName>
        <fullName evidence="5">Zn-dependent hydrolase</fullName>
    </submittedName>
</protein>
<dbReference type="PANTHER" id="PTHR32494">
    <property type="entry name" value="ALLANTOATE DEIMINASE-RELATED"/>
    <property type="match status" value="1"/>
</dbReference>
<feature type="binding site" evidence="3">
    <location>
        <position position="80"/>
    </location>
    <ligand>
        <name>Zn(2+)</name>
        <dbReference type="ChEBI" id="CHEBI:29105"/>
        <label>1</label>
    </ligand>
</feature>
<dbReference type="CDD" id="cd03884">
    <property type="entry name" value="M20_bAS"/>
    <property type="match status" value="1"/>
</dbReference>
<dbReference type="SUPFAM" id="SSF55031">
    <property type="entry name" value="Bacterial exopeptidase dimerisation domain"/>
    <property type="match status" value="1"/>
</dbReference>
<proteinExistence type="inferred from homology"/>
<dbReference type="PANTHER" id="PTHR32494:SF5">
    <property type="entry name" value="ALLANTOATE AMIDOHYDROLASE"/>
    <property type="match status" value="1"/>
</dbReference>
<gene>
    <name evidence="5" type="ORF">FCL54_12905</name>
</gene>
<feature type="binding site" evidence="3">
    <location>
        <position position="382"/>
    </location>
    <ligand>
        <name>Zn(2+)</name>
        <dbReference type="ChEBI" id="CHEBI:29105"/>
        <label>2</label>
    </ligand>
</feature>
<dbReference type="InterPro" id="IPR010158">
    <property type="entry name" value="Amidase_Cbmase"/>
</dbReference>
<dbReference type="OrthoDB" id="9808195at2"/>
<evidence type="ECO:0000313" key="5">
    <source>
        <dbReference type="EMBL" id="TLS36850.1"/>
    </source>
</evidence>
<evidence type="ECO:0000256" key="2">
    <source>
        <dbReference type="ARBA" id="ARBA00022801"/>
    </source>
</evidence>
<evidence type="ECO:0000313" key="6">
    <source>
        <dbReference type="Proteomes" id="UP000308230"/>
    </source>
</evidence>
<dbReference type="SUPFAM" id="SSF53187">
    <property type="entry name" value="Zn-dependent exopeptidases"/>
    <property type="match status" value="1"/>
</dbReference>
<dbReference type="Gene3D" id="3.30.70.360">
    <property type="match status" value="1"/>
</dbReference>
<keyword evidence="2 5" id="KW-0378">Hydrolase</keyword>
<feature type="binding site" evidence="3">
    <location>
        <position position="91"/>
    </location>
    <ligand>
        <name>Zn(2+)</name>
        <dbReference type="ChEBI" id="CHEBI:29105"/>
        <label>1</label>
    </ligand>
</feature>
<keyword evidence="3" id="KW-0862">Zinc</keyword>
<dbReference type="NCBIfam" id="NF006771">
    <property type="entry name" value="PRK09290.1-5"/>
    <property type="match status" value="1"/>
</dbReference>
<dbReference type="GO" id="GO:0046872">
    <property type="term" value="F:metal ion binding"/>
    <property type="evidence" value="ECO:0007669"/>
    <property type="project" value="UniProtKB-KW"/>
</dbReference>
<comment type="cofactor">
    <cofactor evidence="3">
        <name>Zn(2+)</name>
        <dbReference type="ChEBI" id="CHEBI:29105"/>
    </cofactor>
    <text evidence="3">Binds 2 Zn(2+) ions per subunit.</text>
</comment>
<dbReference type="RefSeq" id="WP_138127049.1">
    <property type="nucleotide sequence ID" value="NZ_SWLG01000008.1"/>
</dbReference>
<feature type="binding site" evidence="3">
    <location>
        <position position="191"/>
    </location>
    <ligand>
        <name>Zn(2+)</name>
        <dbReference type="ChEBI" id="CHEBI:29105"/>
        <label>1</label>
    </ligand>
</feature>
<dbReference type="Pfam" id="PF07687">
    <property type="entry name" value="M20_dimer"/>
    <property type="match status" value="1"/>
</dbReference>
<dbReference type="GO" id="GO:0016813">
    <property type="term" value="F:hydrolase activity, acting on carbon-nitrogen (but not peptide) bonds, in linear amidines"/>
    <property type="evidence" value="ECO:0007669"/>
    <property type="project" value="InterPro"/>
</dbReference>
<dbReference type="InterPro" id="IPR011650">
    <property type="entry name" value="Peptidase_M20_dimer"/>
</dbReference>
<dbReference type="EMBL" id="SWLG01000008">
    <property type="protein sequence ID" value="TLS36850.1"/>
    <property type="molecule type" value="Genomic_DNA"/>
</dbReference>
<keyword evidence="6" id="KW-1185">Reference proteome</keyword>
<comment type="similarity">
    <text evidence="1">Belongs to the peptidase M20 family.</text>
</comment>